<dbReference type="GO" id="GO:0015293">
    <property type="term" value="F:symporter activity"/>
    <property type="evidence" value="ECO:0007669"/>
    <property type="project" value="InterPro"/>
</dbReference>
<feature type="transmembrane region" description="Helical" evidence="2">
    <location>
        <begin position="306"/>
        <end position="325"/>
    </location>
</feature>
<feature type="transmembrane region" description="Helical" evidence="2">
    <location>
        <begin position="7"/>
        <end position="27"/>
    </location>
</feature>
<dbReference type="AlphaFoldDB" id="A0A1H3VPF2"/>
<dbReference type="GO" id="GO:0005886">
    <property type="term" value="C:plasma membrane"/>
    <property type="evidence" value="ECO:0007669"/>
    <property type="project" value="TreeGrafter"/>
</dbReference>
<dbReference type="STRING" id="89524.SAMN05444370_101244"/>
<dbReference type="Proteomes" id="UP000198703">
    <property type="component" value="Unassembled WGS sequence"/>
</dbReference>
<keyword evidence="2" id="KW-0472">Membrane</keyword>
<feature type="transmembrane region" description="Helical" evidence="2">
    <location>
        <begin position="392"/>
        <end position="413"/>
    </location>
</feature>
<dbReference type="PANTHER" id="PTHR11328:SF24">
    <property type="entry name" value="MAJOR FACILITATOR SUPERFAMILY (MFS) PROFILE DOMAIN-CONTAINING PROTEIN"/>
    <property type="match status" value="1"/>
</dbReference>
<feature type="transmembrane region" description="Helical" evidence="2">
    <location>
        <begin position="282"/>
        <end position="300"/>
    </location>
</feature>
<accession>A0A1H3VPF2</accession>
<feature type="transmembrane region" description="Helical" evidence="2">
    <location>
        <begin position="147"/>
        <end position="163"/>
    </location>
</feature>
<organism evidence="3 4">
    <name type="scientific">Rubrimonas cliftonensis</name>
    <dbReference type="NCBI Taxonomy" id="89524"/>
    <lineage>
        <taxon>Bacteria</taxon>
        <taxon>Pseudomonadati</taxon>
        <taxon>Pseudomonadota</taxon>
        <taxon>Alphaproteobacteria</taxon>
        <taxon>Rhodobacterales</taxon>
        <taxon>Paracoccaceae</taxon>
        <taxon>Rubrimonas</taxon>
    </lineage>
</organism>
<dbReference type="Gene3D" id="1.20.1250.20">
    <property type="entry name" value="MFS general substrate transporter like domains"/>
    <property type="match status" value="2"/>
</dbReference>
<evidence type="ECO:0000256" key="1">
    <source>
        <dbReference type="ARBA" id="ARBA00009617"/>
    </source>
</evidence>
<evidence type="ECO:0000313" key="4">
    <source>
        <dbReference type="Proteomes" id="UP000198703"/>
    </source>
</evidence>
<dbReference type="EMBL" id="FNQM01000001">
    <property type="protein sequence ID" value="SDZ76693.1"/>
    <property type="molecule type" value="Genomic_DNA"/>
</dbReference>
<dbReference type="RefSeq" id="WP_093247649.1">
    <property type="nucleotide sequence ID" value="NZ_FNQM01000001.1"/>
</dbReference>
<feature type="transmembrane region" description="Helical" evidence="2">
    <location>
        <begin position="254"/>
        <end position="270"/>
    </location>
</feature>
<dbReference type="InterPro" id="IPR039672">
    <property type="entry name" value="MFS_2"/>
</dbReference>
<dbReference type="SUPFAM" id="SSF103473">
    <property type="entry name" value="MFS general substrate transporter"/>
    <property type="match status" value="1"/>
</dbReference>
<dbReference type="InterPro" id="IPR036259">
    <property type="entry name" value="MFS_trans_sf"/>
</dbReference>
<evidence type="ECO:0000313" key="3">
    <source>
        <dbReference type="EMBL" id="SDZ76693.1"/>
    </source>
</evidence>
<feature type="transmembrane region" description="Helical" evidence="2">
    <location>
        <begin position="39"/>
        <end position="57"/>
    </location>
</feature>
<feature type="transmembrane region" description="Helical" evidence="2">
    <location>
        <begin position="169"/>
        <end position="192"/>
    </location>
</feature>
<dbReference type="OrthoDB" id="181905at2"/>
<keyword evidence="4" id="KW-1185">Reference proteome</keyword>
<protein>
    <submittedName>
        <fullName evidence="3">Na+/melibiose symporter</fullName>
    </submittedName>
</protein>
<comment type="similarity">
    <text evidence="1">Belongs to the sodium:galactoside symporter (TC 2.A.2) family.</text>
</comment>
<gene>
    <name evidence="3" type="ORF">SAMN05444370_101244</name>
</gene>
<feature type="transmembrane region" description="Helical" evidence="2">
    <location>
        <begin position="222"/>
        <end position="242"/>
    </location>
</feature>
<dbReference type="Pfam" id="PF13347">
    <property type="entry name" value="MFS_2"/>
    <property type="match status" value="1"/>
</dbReference>
<feature type="transmembrane region" description="Helical" evidence="2">
    <location>
        <begin position="346"/>
        <end position="372"/>
    </location>
</feature>
<name>A0A1H3VPF2_9RHOB</name>
<evidence type="ECO:0000256" key="2">
    <source>
        <dbReference type="SAM" id="Phobius"/>
    </source>
</evidence>
<sequence>MTLSTRALAAYALPAAPLAALYFPVYVYVAPFYAETQGVALAALGGLFIAARLLDAVTDPLMGWVTDRSRNSIGRRRVWMLVSAPLVALAVWMLLVPPPGAGFAHAAIWLTALTLAWTVALTPYYAWGAEIDPDYAGRARVTAWREGSALLGTVLAVVLYNLADEASGGLRAVAIFVAVGLPLGALVAVSLAPEPADHSRTAVTAREALAALRRNAPFRRLLLAYFLNGAANALPAGLFLFFIENVLRAPDAGWLLLVYFVCAVAGMPLWSWAARRWSKHRAWGGAMLFTCAVFAFVPLLGAGDVAAFTAICVLTGLALGADLALPPAIQADVVDVDTAETGEQRTGLFFALWSVATKAALALSGGAALIALDAAGFTAGGDNAPAALLTLSLLYAAAPVALKLAAIAIMWGWPLDRSSHDALRARIEA</sequence>
<keyword evidence="2" id="KW-0812">Transmembrane</keyword>
<keyword evidence="2" id="KW-1133">Transmembrane helix</keyword>
<proteinExistence type="inferred from homology"/>
<feature type="transmembrane region" description="Helical" evidence="2">
    <location>
        <begin position="78"/>
        <end position="95"/>
    </location>
</feature>
<dbReference type="PANTHER" id="PTHR11328">
    <property type="entry name" value="MAJOR FACILITATOR SUPERFAMILY DOMAIN-CONTAINING PROTEIN"/>
    <property type="match status" value="1"/>
</dbReference>
<reference evidence="3" key="1">
    <citation type="submission" date="2016-10" db="EMBL/GenBank/DDBJ databases">
        <authorList>
            <person name="de Groot N.N."/>
        </authorList>
    </citation>
    <scope>NUCLEOTIDE SEQUENCE [LARGE SCALE GENOMIC DNA]</scope>
    <source>
        <strain evidence="3">DSM 15345</strain>
    </source>
</reference>
<dbReference type="GO" id="GO:0008643">
    <property type="term" value="P:carbohydrate transport"/>
    <property type="evidence" value="ECO:0007669"/>
    <property type="project" value="InterPro"/>
</dbReference>
<feature type="transmembrane region" description="Helical" evidence="2">
    <location>
        <begin position="107"/>
        <end position="127"/>
    </location>
</feature>